<dbReference type="AlphaFoldDB" id="A0A903U2D5"/>
<dbReference type="Gene3D" id="3.40.1800.20">
    <property type="match status" value="1"/>
</dbReference>
<accession>A0A903U2D5</accession>
<dbReference type="SUPFAM" id="SSF57716">
    <property type="entry name" value="Glucocorticoid receptor-like (DNA-binding domain)"/>
    <property type="match status" value="1"/>
</dbReference>
<feature type="binding site" evidence="1">
    <location>
        <position position="59"/>
    </location>
    <ligand>
        <name>Zn(2+)</name>
        <dbReference type="ChEBI" id="CHEBI:29105"/>
    </ligand>
</feature>
<dbReference type="EnsemblMetazoa" id="AAEL005164-RB">
    <property type="protein sequence ID" value="AAEL005164-PB"/>
    <property type="gene ID" value="AAEL005164"/>
</dbReference>
<name>A0A903U2D5_AEDAE</name>
<feature type="domain" description="ZAD" evidence="3">
    <location>
        <begin position="54"/>
        <end position="124"/>
    </location>
</feature>
<organism evidence="4 5">
    <name type="scientific">Aedes aegypti</name>
    <name type="common">Yellowfever mosquito</name>
    <name type="synonym">Culex aegypti</name>
    <dbReference type="NCBI Taxonomy" id="7159"/>
    <lineage>
        <taxon>Eukaryota</taxon>
        <taxon>Metazoa</taxon>
        <taxon>Ecdysozoa</taxon>
        <taxon>Arthropoda</taxon>
        <taxon>Hexapoda</taxon>
        <taxon>Insecta</taxon>
        <taxon>Pterygota</taxon>
        <taxon>Neoptera</taxon>
        <taxon>Endopterygota</taxon>
        <taxon>Diptera</taxon>
        <taxon>Nematocera</taxon>
        <taxon>Culicoidea</taxon>
        <taxon>Culicidae</taxon>
        <taxon>Culicinae</taxon>
        <taxon>Aedini</taxon>
        <taxon>Aedes</taxon>
        <taxon>Stegomyia</taxon>
    </lineage>
</organism>
<evidence type="ECO:0000313" key="4">
    <source>
        <dbReference type="EnsemblMetazoa" id="AAEL005164-PB"/>
    </source>
</evidence>
<feature type="binding site" evidence="1">
    <location>
        <position position="100"/>
    </location>
    <ligand>
        <name>Zn(2+)</name>
        <dbReference type="ChEBI" id="CHEBI:29105"/>
    </ligand>
</feature>
<feature type="binding site" evidence="1">
    <location>
        <position position="97"/>
    </location>
    <ligand>
        <name>Zn(2+)</name>
        <dbReference type="ChEBI" id="CHEBI:29105"/>
    </ligand>
</feature>
<dbReference type="Proteomes" id="UP000008820">
    <property type="component" value="Chromosome 3"/>
</dbReference>
<dbReference type="OrthoDB" id="7767931at2759"/>
<evidence type="ECO:0000256" key="1">
    <source>
        <dbReference type="PROSITE-ProRule" id="PRU01263"/>
    </source>
</evidence>
<feature type="region of interest" description="Disordered" evidence="2">
    <location>
        <begin position="142"/>
        <end position="297"/>
    </location>
</feature>
<evidence type="ECO:0000259" key="3">
    <source>
        <dbReference type="PROSITE" id="PS51915"/>
    </source>
</evidence>
<gene>
    <name evidence="4" type="primary">5566085</name>
</gene>
<feature type="compositionally biased region" description="Basic and acidic residues" evidence="2">
    <location>
        <begin position="232"/>
        <end position="242"/>
    </location>
</feature>
<keyword evidence="1" id="KW-0862">Zinc</keyword>
<dbReference type="Pfam" id="PF07776">
    <property type="entry name" value="zf-AD"/>
    <property type="match status" value="1"/>
</dbReference>
<evidence type="ECO:0000256" key="2">
    <source>
        <dbReference type="SAM" id="MobiDB-lite"/>
    </source>
</evidence>
<protein>
    <recommendedName>
        <fullName evidence="3">ZAD domain-containing protein</fullName>
    </recommendedName>
</protein>
<dbReference type="PROSITE" id="PS51915">
    <property type="entry name" value="ZAD"/>
    <property type="match status" value="1"/>
</dbReference>
<reference evidence="4" key="2">
    <citation type="submission" date="2022-10" db="UniProtKB">
        <authorList>
            <consortium name="EnsemblMetazoa"/>
        </authorList>
    </citation>
    <scope>IDENTIFICATION</scope>
    <source>
        <strain evidence="4">LVP_AGWG</strain>
    </source>
</reference>
<feature type="compositionally biased region" description="Basic and acidic residues" evidence="2">
    <location>
        <begin position="142"/>
        <end position="156"/>
    </location>
</feature>
<proteinExistence type="predicted"/>
<reference evidence="4 5" key="1">
    <citation type="submission" date="2017-06" db="EMBL/GenBank/DDBJ databases">
        <title>Aedes aegypti genome working group (AGWG) sequencing and assembly.</title>
        <authorList>
            <consortium name="Aedes aegypti Genome Working Group (AGWG)"/>
            <person name="Matthews B.J."/>
        </authorList>
    </citation>
    <scope>NUCLEOTIDE SEQUENCE [LARGE SCALE GENOMIC DNA]</scope>
    <source>
        <strain evidence="4 5">LVP_AGWG</strain>
    </source>
</reference>
<sequence length="297" mass="34674">MTWTELKLQVASSSLFAVTPPPVSMLRDAIARMYHYQTRVQYSVASVVIPHSAEVCRLCLKKRYLVDINENQYLRMQLLECFPHCAPDDSELPQFVCGECYQLIDITYQFSVRTRRTEVLLRTYVHMGGDFPVPETLEAEYRRNSKRSASPDKQEGKQQPQKKRRSSEESSTSMENKERKSSKHKDRKESSKDNDKKDSSKDKNRKETSKDNDKKESSKDKNRKERKSSHRKEKDESTDKSSKRSSKTTTDRQKEQHYRSDEYLFGEVVELDPVEKRNDSIEEANKNVPDRVESIAT</sequence>
<feature type="compositionally biased region" description="Basic and acidic residues" evidence="2">
    <location>
        <begin position="249"/>
        <end position="262"/>
    </location>
</feature>
<dbReference type="InterPro" id="IPR012934">
    <property type="entry name" value="Znf_AD"/>
</dbReference>
<evidence type="ECO:0000313" key="5">
    <source>
        <dbReference type="Proteomes" id="UP000008820"/>
    </source>
</evidence>
<feature type="binding site" evidence="1">
    <location>
        <position position="56"/>
    </location>
    <ligand>
        <name>Zn(2+)</name>
        <dbReference type="ChEBI" id="CHEBI:29105"/>
    </ligand>
</feature>
<keyword evidence="1" id="KW-0479">Metal-binding</keyword>
<feature type="compositionally biased region" description="Basic and acidic residues" evidence="2">
    <location>
        <begin position="187"/>
        <end position="223"/>
    </location>
</feature>
<keyword evidence="5" id="KW-1185">Reference proteome</keyword>
<dbReference type="GO" id="GO:0008270">
    <property type="term" value="F:zinc ion binding"/>
    <property type="evidence" value="ECO:0007669"/>
    <property type="project" value="UniProtKB-UniRule"/>
</dbReference>
<feature type="compositionally biased region" description="Basic and acidic residues" evidence="2">
    <location>
        <begin position="273"/>
        <end position="297"/>
    </location>
</feature>
<dbReference type="GO" id="GO:0005634">
    <property type="term" value="C:nucleus"/>
    <property type="evidence" value="ECO:0007669"/>
    <property type="project" value="InterPro"/>
</dbReference>
<dbReference type="SMART" id="SM00868">
    <property type="entry name" value="zf-AD"/>
    <property type="match status" value="1"/>
</dbReference>
<keyword evidence="1" id="KW-0863">Zinc-finger</keyword>